<dbReference type="EMBL" id="JAOF01000001">
    <property type="protein sequence ID" value="EUA49171.1"/>
    <property type="molecule type" value="Genomic_DNA"/>
</dbReference>
<proteinExistence type="predicted"/>
<name>A0A829Q9E9_9MYCO</name>
<comment type="caution">
    <text evidence="1">The sequence shown here is derived from an EMBL/GenBank/DDBJ whole genome shotgun (WGS) entry which is preliminary data.</text>
</comment>
<evidence type="ECO:0000313" key="2">
    <source>
        <dbReference type="Proteomes" id="UP000020103"/>
    </source>
</evidence>
<reference evidence="1 2" key="1">
    <citation type="submission" date="2013-12" db="EMBL/GenBank/DDBJ databases">
        <authorList>
            <person name="Madinger N."/>
            <person name="Lenaerts A."/>
            <person name="Ordway D."/>
            <person name="DeGroote M.A."/>
            <person name="Parker T."/>
            <person name="Sizemore C."/>
            <person name="Tallon L.J."/>
            <person name="Sadzewicz L.K."/>
            <person name="Sengamalay N."/>
            <person name="Fraser C.M."/>
            <person name="Hine E."/>
            <person name="Shefchek K.A."/>
            <person name="Das S.P."/>
            <person name="Tettelin H."/>
        </authorList>
    </citation>
    <scope>NUCLEOTIDE SEQUENCE [LARGE SCALE GENOMIC DNA]</scope>
    <source>
        <strain evidence="1 2">21</strain>
    </source>
</reference>
<evidence type="ECO:0000313" key="1">
    <source>
        <dbReference type="EMBL" id="EUA49171.1"/>
    </source>
</evidence>
<accession>A0A829Q9E9</accession>
<protein>
    <submittedName>
        <fullName evidence="1">Uncharacterized protein</fullName>
    </submittedName>
</protein>
<organism evidence="1 2">
    <name type="scientific">Mycobacteroides abscessus 21</name>
    <dbReference type="NCBI Taxonomy" id="1299324"/>
    <lineage>
        <taxon>Bacteria</taxon>
        <taxon>Bacillati</taxon>
        <taxon>Actinomycetota</taxon>
        <taxon>Actinomycetes</taxon>
        <taxon>Mycobacteriales</taxon>
        <taxon>Mycobacteriaceae</taxon>
        <taxon>Mycobacteroides</taxon>
        <taxon>Mycobacteroides abscessus</taxon>
    </lineage>
</organism>
<dbReference type="Proteomes" id="UP000020103">
    <property type="component" value="Unassembled WGS sequence"/>
</dbReference>
<dbReference type="AlphaFoldDB" id="A0A829Q9E9"/>
<gene>
    <name evidence="1" type="ORF">I543_0218</name>
</gene>
<sequence length="118" mass="12604">MHGEDAVLVPGELGELAYVIPDPLIRGVEQMGAVLVYLYTRLRLRLGVGVTPDVVAALDDEHPLIELGCGTLSDSEAEKPGSDDDQIELLVFSAVCSSRKRLIGGHVQSGYWTGTTSP</sequence>